<dbReference type="OMA" id="FTHHSPV"/>
<proteinExistence type="predicted"/>
<dbReference type="VEuPathDB" id="FungiDB:JI435_447280"/>
<protein>
    <recommendedName>
        <fullName evidence="1">Calcineurin-like phosphoesterase domain-containing protein</fullName>
    </recommendedName>
</protein>
<dbReference type="Pfam" id="PF00149">
    <property type="entry name" value="Metallophos"/>
    <property type="match status" value="1"/>
</dbReference>
<name>A0A7U2ICH7_PHANO</name>
<evidence type="ECO:0000259" key="1">
    <source>
        <dbReference type="Pfam" id="PF00149"/>
    </source>
</evidence>
<dbReference type="OrthoDB" id="550558at2759"/>
<organism evidence="2 3">
    <name type="scientific">Phaeosphaeria nodorum (strain SN15 / ATCC MYA-4574 / FGSC 10173)</name>
    <name type="common">Glume blotch fungus</name>
    <name type="synonym">Parastagonospora nodorum</name>
    <dbReference type="NCBI Taxonomy" id="321614"/>
    <lineage>
        <taxon>Eukaryota</taxon>
        <taxon>Fungi</taxon>
        <taxon>Dikarya</taxon>
        <taxon>Ascomycota</taxon>
        <taxon>Pezizomycotina</taxon>
        <taxon>Dothideomycetes</taxon>
        <taxon>Pleosporomycetidae</taxon>
        <taxon>Pleosporales</taxon>
        <taxon>Pleosporineae</taxon>
        <taxon>Phaeosphaeriaceae</taxon>
        <taxon>Parastagonospora</taxon>
    </lineage>
</organism>
<evidence type="ECO:0000313" key="3">
    <source>
        <dbReference type="Proteomes" id="UP000663193"/>
    </source>
</evidence>
<dbReference type="InterPro" id="IPR004843">
    <property type="entry name" value="Calcineurin-like_PHP"/>
</dbReference>
<gene>
    <name evidence="2" type="ORF">JI435_447280</name>
</gene>
<reference evidence="3" key="1">
    <citation type="journal article" date="2021" name="BMC Genomics">
        <title>Chromosome-level genome assembly and manually-curated proteome of model necrotroph Parastagonospora nodorum Sn15 reveals a genome-wide trove of candidate effector homologs, and redundancy of virulence-related functions within an accessory chromosome.</title>
        <authorList>
            <person name="Bertazzoni S."/>
            <person name="Jones D.A.B."/>
            <person name="Phan H.T."/>
            <person name="Tan K.-C."/>
            <person name="Hane J.K."/>
        </authorList>
    </citation>
    <scope>NUCLEOTIDE SEQUENCE [LARGE SCALE GENOMIC DNA]</scope>
    <source>
        <strain evidence="3">SN15 / ATCC MYA-4574 / FGSC 10173)</strain>
    </source>
</reference>
<dbReference type="RefSeq" id="XP_001802749.1">
    <property type="nucleotide sequence ID" value="XM_001802697.1"/>
</dbReference>
<evidence type="ECO:0000313" key="2">
    <source>
        <dbReference type="EMBL" id="QRD07342.1"/>
    </source>
</evidence>
<dbReference type="GO" id="GO:0016787">
    <property type="term" value="F:hydrolase activity"/>
    <property type="evidence" value="ECO:0007669"/>
    <property type="project" value="InterPro"/>
</dbReference>
<dbReference type="SUPFAM" id="SSF56300">
    <property type="entry name" value="Metallo-dependent phosphatases"/>
    <property type="match status" value="1"/>
</dbReference>
<dbReference type="EMBL" id="CP069044">
    <property type="protein sequence ID" value="QRD07342.1"/>
    <property type="molecule type" value="Genomic_DNA"/>
</dbReference>
<dbReference type="AlphaFoldDB" id="A0A7U2ICH7"/>
<dbReference type="Proteomes" id="UP000663193">
    <property type="component" value="Chromosome 22"/>
</dbReference>
<keyword evidence="3" id="KW-1185">Reference proteome</keyword>
<accession>A0A7U2ICH7</accession>
<sequence length="237" mass="26773">MALQILSDVHLEAPKAYDIFEITPKAPYLALIRDIGNVVSHKGDFTAFLKRKSRQFRAVLFVPGNHEAYHSDWATTIDLLRAFDLFSSIPPEKEQAVSFGLNDFFQIDSWDVQAHNEAHLRAIAWLNAEVAHLEQLDTTTIVLSHWSPSTDVRSVDPRHSASPISSGFSTDLSSQPCFQNKNFKVWAFGHTHYNCDFMADRRRDAGPLRLLTNRRDYFAQADGLDREEIVALGSLSG</sequence>
<dbReference type="KEGG" id="pno:SNOG_12529"/>
<dbReference type="PANTHER" id="PTHR37844:SF2">
    <property type="entry name" value="SER_THR PROTEIN PHOSPHATASE SUPERFAMILY (AFU_ORTHOLOGUE AFUA_1G14840)"/>
    <property type="match status" value="1"/>
</dbReference>
<feature type="domain" description="Calcineurin-like phosphoesterase" evidence="1">
    <location>
        <begin position="5"/>
        <end position="193"/>
    </location>
</feature>
<dbReference type="InterPro" id="IPR029052">
    <property type="entry name" value="Metallo-depent_PP-like"/>
</dbReference>
<dbReference type="Gene3D" id="3.60.21.10">
    <property type="match status" value="1"/>
</dbReference>
<dbReference type="PANTHER" id="PTHR37844">
    <property type="entry name" value="SER/THR PROTEIN PHOSPHATASE SUPERFAMILY (AFU_ORTHOLOGUE AFUA_1G14840)"/>
    <property type="match status" value="1"/>
</dbReference>